<organism evidence="4 5">
    <name type="scientific">Solanum tuberosum</name>
    <name type="common">Potato</name>
    <dbReference type="NCBI Taxonomy" id="4113"/>
    <lineage>
        <taxon>Eukaryota</taxon>
        <taxon>Viridiplantae</taxon>
        <taxon>Streptophyta</taxon>
        <taxon>Embryophyta</taxon>
        <taxon>Tracheophyta</taxon>
        <taxon>Spermatophyta</taxon>
        <taxon>Magnoliopsida</taxon>
        <taxon>eudicotyledons</taxon>
        <taxon>Gunneridae</taxon>
        <taxon>Pentapetalae</taxon>
        <taxon>asterids</taxon>
        <taxon>lamiids</taxon>
        <taxon>Solanales</taxon>
        <taxon>Solanaceae</taxon>
        <taxon>Solanoideae</taxon>
        <taxon>Solaneae</taxon>
        <taxon>Solanum</taxon>
    </lineage>
</organism>
<dbReference type="Pfam" id="PF02721">
    <property type="entry name" value="DUF223"/>
    <property type="match status" value="1"/>
</dbReference>
<accession>A0ABQ7VTL7</accession>
<dbReference type="EMBL" id="JAIVGD010000011">
    <property type="protein sequence ID" value="KAH0771850.1"/>
    <property type="molecule type" value="Genomic_DNA"/>
</dbReference>
<feature type="domain" description="Replication protein A 70 kDa DNA-binding subunit B/D first OB fold" evidence="2">
    <location>
        <begin position="26"/>
        <end position="116"/>
    </location>
</feature>
<dbReference type="InterPro" id="IPR003871">
    <property type="entry name" value="RFA1B/D_OB_1st"/>
</dbReference>
<dbReference type="InterPro" id="IPR013955">
    <property type="entry name" value="Rep_factor-A_C"/>
</dbReference>
<keyword evidence="5" id="KW-1185">Reference proteome</keyword>
<dbReference type="InterPro" id="IPR012340">
    <property type="entry name" value="NA-bd_OB-fold"/>
</dbReference>
<reference evidence="4 5" key="1">
    <citation type="journal article" date="2021" name="bioRxiv">
        <title>Chromosome-scale and haplotype-resolved genome assembly of a tetraploid potato cultivar.</title>
        <authorList>
            <person name="Sun H."/>
            <person name="Jiao W.-B."/>
            <person name="Krause K."/>
            <person name="Campoy J.A."/>
            <person name="Goel M."/>
            <person name="Folz-Donahue K."/>
            <person name="Kukat C."/>
            <person name="Huettel B."/>
            <person name="Schneeberger K."/>
        </authorList>
    </citation>
    <scope>NUCLEOTIDE SEQUENCE [LARGE SCALE GENOMIC DNA]</scope>
    <source>
        <strain evidence="4">SolTubOtavaFocal</strain>
        <tissue evidence="4">Leaves</tissue>
    </source>
</reference>
<evidence type="ECO:0000313" key="4">
    <source>
        <dbReference type="EMBL" id="KAH0771850.1"/>
    </source>
</evidence>
<dbReference type="PANTHER" id="PTHR47165">
    <property type="entry name" value="OS03G0429900 PROTEIN"/>
    <property type="match status" value="1"/>
</dbReference>
<dbReference type="SUPFAM" id="SSF50249">
    <property type="entry name" value="Nucleic acid-binding proteins"/>
    <property type="match status" value="3"/>
</dbReference>
<evidence type="ECO:0000259" key="3">
    <source>
        <dbReference type="Pfam" id="PF08646"/>
    </source>
</evidence>
<dbReference type="Proteomes" id="UP000826656">
    <property type="component" value="Unassembled WGS sequence"/>
</dbReference>
<dbReference type="Pfam" id="PF08646">
    <property type="entry name" value="Rep_fac-A_C"/>
    <property type="match status" value="1"/>
</dbReference>
<name>A0ABQ7VTL7_SOLTU</name>
<protein>
    <submittedName>
        <fullName evidence="4">Uncharacterized protein</fullName>
    </submittedName>
</protein>
<evidence type="ECO:0000256" key="1">
    <source>
        <dbReference type="SAM" id="MobiDB-lite"/>
    </source>
</evidence>
<comment type="caution">
    <text evidence="4">The sequence shown here is derived from an EMBL/GenBank/DDBJ whole genome shotgun (WGS) entry which is preliminary data.</text>
</comment>
<dbReference type="Gene3D" id="2.40.50.140">
    <property type="entry name" value="Nucleic acid-binding proteins"/>
    <property type="match status" value="3"/>
</dbReference>
<feature type="domain" description="Replication factor A C-terminal" evidence="3">
    <location>
        <begin position="285"/>
        <end position="398"/>
    </location>
</feature>
<dbReference type="PANTHER" id="PTHR47165:SF4">
    <property type="entry name" value="OS03G0429900 PROTEIN"/>
    <property type="match status" value="1"/>
</dbReference>
<sequence length="459" mass="52480">MTTESELANHTVPINKIPKYYVDSVIRVLVIRRGSITPYKNSKHEGTYRTIILVDEEGIKIQATLFNKHIETWKDFLKPNKSYYIAKGRYDRVNPNYSSVHKEVELAFTDNTVIKETDHEVSTQNFSDGFLSLDAVDNLPNGSILDLIYILVSVNPIIQNATSKRREIVVTNELMEPTIVTLWGDFAENDGAFLDKLKDDKPILCLCDGVSIYKGRFGISTIPVSSVLINPIFQKAIDLRAWREIIEADNKDITVAPTKAMRRAIEVPLDHILDGLLPESQDSMYKFKATIVDILNKDEPWYFSGKTCRKKVKVIEEAAACTNCNIDNVEYAMRYCLRLEVCGGEKCTRVVLFEAANNLLGCNVQEYIQSTSIKKEECHYYRKLVLSKDKQFNFLVRIDLTDSNPHRSLIAEEIHQLEDQAPVILEEEVRSMRKYRKRAKKTTNAAAQFNQKKPKVAKD</sequence>
<evidence type="ECO:0000313" key="5">
    <source>
        <dbReference type="Proteomes" id="UP000826656"/>
    </source>
</evidence>
<feature type="region of interest" description="Disordered" evidence="1">
    <location>
        <begin position="438"/>
        <end position="459"/>
    </location>
</feature>
<evidence type="ECO:0000259" key="2">
    <source>
        <dbReference type="Pfam" id="PF02721"/>
    </source>
</evidence>
<gene>
    <name evidence="4" type="ORF">KY290_015831</name>
</gene>
<proteinExistence type="predicted"/>